<evidence type="ECO:0000313" key="2">
    <source>
        <dbReference type="EMBL" id="PBK70293.1"/>
    </source>
</evidence>
<dbReference type="PROSITE" id="PS50879">
    <property type="entry name" value="RNASE_H_1"/>
    <property type="match status" value="1"/>
</dbReference>
<dbReference type="GO" id="GO:0004523">
    <property type="term" value="F:RNA-DNA hybrid ribonuclease activity"/>
    <property type="evidence" value="ECO:0007669"/>
    <property type="project" value="InterPro"/>
</dbReference>
<dbReference type="InterPro" id="IPR036397">
    <property type="entry name" value="RNaseH_sf"/>
</dbReference>
<proteinExistence type="predicted"/>
<dbReference type="SUPFAM" id="SSF53098">
    <property type="entry name" value="Ribonuclease H-like"/>
    <property type="match status" value="1"/>
</dbReference>
<dbReference type="InterPro" id="IPR012337">
    <property type="entry name" value="RNaseH-like_sf"/>
</dbReference>
<feature type="non-terminal residue" evidence="2">
    <location>
        <position position="224"/>
    </location>
</feature>
<sequence>MLTQEIPLWHHTGFMDSKQKQYGAKVYRCLMDNHKVEMTGEGEDIARWLNSPTHKNRKDCKCMNCSDDRTDKCCNNSHKCAITAKGLLDRLNKKWDSRWPDQEDGLELTINDHVKNQEARESNEMIQFDPEIDSKSQLSDGFCIFTSDWDTCTIPADRYPKADSDNDNEDEISTAYTDGSAFNNGTAEVRAGAGVWFGPDDECNITIRLPDLYQTNNVAEIHTV</sequence>
<name>A0A2H3C2C9_9AGAR</name>
<reference evidence="3" key="1">
    <citation type="journal article" date="2017" name="Nat. Ecol. Evol.">
        <title>Genome expansion and lineage-specific genetic innovations in the forest pathogenic fungi Armillaria.</title>
        <authorList>
            <person name="Sipos G."/>
            <person name="Prasanna A.N."/>
            <person name="Walter M.C."/>
            <person name="O'Connor E."/>
            <person name="Balint B."/>
            <person name="Krizsan K."/>
            <person name="Kiss B."/>
            <person name="Hess J."/>
            <person name="Varga T."/>
            <person name="Slot J."/>
            <person name="Riley R."/>
            <person name="Boka B."/>
            <person name="Rigling D."/>
            <person name="Barry K."/>
            <person name="Lee J."/>
            <person name="Mihaltcheva S."/>
            <person name="LaButti K."/>
            <person name="Lipzen A."/>
            <person name="Waldron R."/>
            <person name="Moloney N.M."/>
            <person name="Sperisen C."/>
            <person name="Kredics L."/>
            <person name="Vagvoelgyi C."/>
            <person name="Patrignani A."/>
            <person name="Fitzpatrick D."/>
            <person name="Nagy I."/>
            <person name="Doyle S."/>
            <person name="Anderson J.B."/>
            <person name="Grigoriev I.V."/>
            <person name="Gueldener U."/>
            <person name="Muensterkoetter M."/>
            <person name="Nagy L.G."/>
        </authorList>
    </citation>
    <scope>NUCLEOTIDE SEQUENCE [LARGE SCALE GENOMIC DNA]</scope>
    <source>
        <strain evidence="3">28-4</strain>
    </source>
</reference>
<dbReference type="InterPro" id="IPR002156">
    <property type="entry name" value="RNaseH_domain"/>
</dbReference>
<dbReference type="GO" id="GO:0003676">
    <property type="term" value="F:nucleic acid binding"/>
    <property type="evidence" value="ECO:0007669"/>
    <property type="project" value="InterPro"/>
</dbReference>
<gene>
    <name evidence="2" type="ORF">ARMSODRAFT_885009</name>
</gene>
<dbReference type="EMBL" id="KZ293426">
    <property type="protein sequence ID" value="PBK70293.1"/>
    <property type="molecule type" value="Genomic_DNA"/>
</dbReference>
<dbReference type="Proteomes" id="UP000218334">
    <property type="component" value="Unassembled WGS sequence"/>
</dbReference>
<feature type="domain" description="RNase H type-1" evidence="1">
    <location>
        <begin position="169"/>
        <end position="224"/>
    </location>
</feature>
<dbReference type="AlphaFoldDB" id="A0A2H3C2C9"/>
<protein>
    <recommendedName>
        <fullName evidence="1">RNase H type-1 domain-containing protein</fullName>
    </recommendedName>
</protein>
<evidence type="ECO:0000259" key="1">
    <source>
        <dbReference type="PROSITE" id="PS50879"/>
    </source>
</evidence>
<organism evidence="2 3">
    <name type="scientific">Armillaria solidipes</name>
    <dbReference type="NCBI Taxonomy" id="1076256"/>
    <lineage>
        <taxon>Eukaryota</taxon>
        <taxon>Fungi</taxon>
        <taxon>Dikarya</taxon>
        <taxon>Basidiomycota</taxon>
        <taxon>Agaricomycotina</taxon>
        <taxon>Agaricomycetes</taxon>
        <taxon>Agaricomycetidae</taxon>
        <taxon>Agaricales</taxon>
        <taxon>Marasmiineae</taxon>
        <taxon>Physalacriaceae</taxon>
        <taxon>Armillaria</taxon>
    </lineage>
</organism>
<evidence type="ECO:0000313" key="3">
    <source>
        <dbReference type="Proteomes" id="UP000218334"/>
    </source>
</evidence>
<dbReference type="Gene3D" id="3.30.420.10">
    <property type="entry name" value="Ribonuclease H-like superfamily/Ribonuclease H"/>
    <property type="match status" value="1"/>
</dbReference>
<accession>A0A2H3C2C9</accession>
<keyword evidence="3" id="KW-1185">Reference proteome</keyword>